<keyword evidence="2" id="KW-1185">Reference proteome</keyword>
<dbReference type="AlphaFoldDB" id="A0A7L5DMN1"/>
<dbReference type="EMBL" id="CP051677">
    <property type="protein sequence ID" value="QJD77317.1"/>
    <property type="molecule type" value="Genomic_DNA"/>
</dbReference>
<gene>
    <name evidence="1" type="ORF">HH216_01945</name>
</gene>
<reference evidence="1 2" key="1">
    <citation type="submission" date="2020-04" db="EMBL/GenBank/DDBJ databases">
        <title>Genome sequencing of novel species.</title>
        <authorList>
            <person name="Heo J."/>
            <person name="Kim S.-J."/>
            <person name="Kim J.-S."/>
            <person name="Hong S.-B."/>
            <person name="Kwon S.-W."/>
        </authorList>
    </citation>
    <scope>NUCLEOTIDE SEQUENCE [LARGE SCALE GENOMIC DNA]</scope>
    <source>
        <strain evidence="1 2">CJU-R4</strain>
    </source>
</reference>
<dbReference type="KEGG" id="srho:HH216_01945"/>
<dbReference type="Proteomes" id="UP000501128">
    <property type="component" value="Chromosome"/>
</dbReference>
<dbReference type="RefSeq" id="WP_169549260.1">
    <property type="nucleotide sequence ID" value="NZ_CP051677.1"/>
</dbReference>
<proteinExistence type="predicted"/>
<sequence>MSVIWQNRYEPTRRFNDATNATDGQNYLITGVTTATLPSFAGILAIDPSGQPIQDLRSDRLTGDTYFFSGNALITPLPGSSPAQSVLLTTSGSSSRGNDFRLSTPGLTLSLGGTGDEAVSSLVTTPDGGFLLAGTTTSTDGEVQGKTDNTASGWIVKLAPVKPLTLNAPTYDCSTGAITFNVSGGDGSPITFSAPGISRPSLTSTTGTVEQGLRNDPKTIFIVANQSGQRATYSFDLKAFCSGTPPTTPTPTPNPPTTGGTLTLTQPTYNCSTGAITFNSTGGDGSIITYSAPGIMRSSVTSNTGVVEQGLRNDPKTILITAMQGGYSTSYSFDFKSFCSGNPTTPVTPTPPVTENGLLLTAPTYNCSTGAFTFNYTARNGSPVEFQAAGITGWTTNPNQFVDRDSRTANDVKPFTLMARQNGQVVTYTWDLKAACGRSARVAAEAGQGLQLTVKGNPVGNTAIVDISGVEGQAVQLDLLNASGHVLEQRHIEQAGVVEEQRFELQRQPTGVLFLRAQSGQQHQTVKLIKQ</sequence>
<evidence type="ECO:0000313" key="1">
    <source>
        <dbReference type="EMBL" id="QJD77317.1"/>
    </source>
</evidence>
<evidence type="ECO:0000313" key="2">
    <source>
        <dbReference type="Proteomes" id="UP000501128"/>
    </source>
</evidence>
<name>A0A7L5DMN1_9BACT</name>
<organism evidence="1 2">
    <name type="scientific">Spirosoma rhododendri</name>
    <dbReference type="NCBI Taxonomy" id="2728024"/>
    <lineage>
        <taxon>Bacteria</taxon>
        <taxon>Pseudomonadati</taxon>
        <taxon>Bacteroidota</taxon>
        <taxon>Cytophagia</taxon>
        <taxon>Cytophagales</taxon>
        <taxon>Cytophagaceae</taxon>
        <taxon>Spirosoma</taxon>
    </lineage>
</organism>
<protein>
    <submittedName>
        <fullName evidence="1">T9SS type A sorting domain-containing protein</fullName>
    </submittedName>
</protein>
<accession>A0A7L5DMN1</accession>